<evidence type="ECO:0000313" key="1">
    <source>
        <dbReference type="EMBL" id="MBG6135511.1"/>
    </source>
</evidence>
<evidence type="ECO:0008006" key="3">
    <source>
        <dbReference type="Google" id="ProtNLM"/>
    </source>
</evidence>
<dbReference type="SUPFAM" id="SSF48371">
    <property type="entry name" value="ARM repeat"/>
    <property type="match status" value="1"/>
</dbReference>
<comment type="caution">
    <text evidence="1">The sequence shown here is derived from an EMBL/GenBank/DDBJ whole genome shotgun (WGS) entry which is preliminary data.</text>
</comment>
<reference evidence="1" key="1">
    <citation type="submission" date="2020-11" db="EMBL/GenBank/DDBJ databases">
        <title>Sequencing the genomes of 1000 actinobacteria strains.</title>
        <authorList>
            <person name="Klenk H.-P."/>
        </authorList>
    </citation>
    <scope>NUCLEOTIDE SEQUENCE</scope>
    <source>
        <strain evidence="1">DSM 45356</strain>
    </source>
</reference>
<gene>
    <name evidence="1" type="ORF">IW245_001705</name>
</gene>
<dbReference type="EMBL" id="JADOUF010000001">
    <property type="protein sequence ID" value="MBG6135511.1"/>
    <property type="molecule type" value="Genomic_DNA"/>
</dbReference>
<protein>
    <recommendedName>
        <fullName evidence="3">HEAT repeat domain-containing protein</fullName>
    </recommendedName>
</protein>
<dbReference type="InterPro" id="IPR016024">
    <property type="entry name" value="ARM-type_fold"/>
</dbReference>
<accession>A0A8J7GR99</accession>
<dbReference type="AlphaFoldDB" id="A0A8J7GR99"/>
<name>A0A8J7GR99_9ACTN</name>
<organism evidence="1 2">
    <name type="scientific">Longispora fulva</name>
    <dbReference type="NCBI Taxonomy" id="619741"/>
    <lineage>
        <taxon>Bacteria</taxon>
        <taxon>Bacillati</taxon>
        <taxon>Actinomycetota</taxon>
        <taxon>Actinomycetes</taxon>
        <taxon>Micromonosporales</taxon>
        <taxon>Micromonosporaceae</taxon>
        <taxon>Longispora</taxon>
    </lineage>
</organism>
<dbReference type="InterPro" id="IPR011989">
    <property type="entry name" value="ARM-like"/>
</dbReference>
<sequence>MLDGLDTVNWARLGHAYGPADDVPALIRALRSPEEKDRAAALDQLYGNIYHQGTRYEATAYAVPFLLEVLAEPGARDRAELLGLLAAITVGYDESWLPDPIPIAQFRDDAVGGAALLAAAPHPGDPGYDEDGDHTYLERLTPEEDLQLEGHVAVEAYDAVRAGVPLLRDLLGAPEQGVRTMAAYTLAWFSEDAAGSVPALAALAATEENEDVVATALVAIGLLGGPAPDLLTDERPAVRWAAAVAGACVLGHDAGPDIVAELLSWARGGGGSREEIPFLDGDLAGYAGMALCQAGPQHSDVAYEALLVRIPDVSGTETLPVLAEALRLAFPAGPLPEGAPAGDLDDRQRHLARILAEHAGPWRIGDATFGNVSTLVRSYGLPDDPEALTSFLA</sequence>
<proteinExistence type="predicted"/>
<dbReference type="Gene3D" id="1.25.10.10">
    <property type="entry name" value="Leucine-rich Repeat Variant"/>
    <property type="match status" value="1"/>
</dbReference>
<keyword evidence="2" id="KW-1185">Reference proteome</keyword>
<evidence type="ECO:0000313" key="2">
    <source>
        <dbReference type="Proteomes" id="UP000622552"/>
    </source>
</evidence>
<dbReference type="RefSeq" id="WP_197002610.1">
    <property type="nucleotide sequence ID" value="NZ_BONS01000002.1"/>
</dbReference>
<dbReference type="Proteomes" id="UP000622552">
    <property type="component" value="Unassembled WGS sequence"/>
</dbReference>